<sequence>MASPGTVVPGVEVLALKVNFGVFWEVKMLASFLRCFPNVGTLHIEVLVNSSSCNLTTIIYY</sequence>
<dbReference type="Gramene" id="AET7Gv20929200.2">
    <property type="protein sequence ID" value="AET7Gv20929200.2"/>
    <property type="gene ID" value="AET7Gv20929200"/>
</dbReference>
<dbReference type="Proteomes" id="UP000015105">
    <property type="component" value="Chromosome 7D"/>
</dbReference>
<organism evidence="2 3">
    <name type="scientific">Aegilops tauschii subsp. strangulata</name>
    <name type="common">Goatgrass</name>
    <dbReference type="NCBI Taxonomy" id="200361"/>
    <lineage>
        <taxon>Eukaryota</taxon>
        <taxon>Viridiplantae</taxon>
        <taxon>Streptophyta</taxon>
        <taxon>Embryophyta</taxon>
        <taxon>Tracheophyta</taxon>
        <taxon>Spermatophyta</taxon>
        <taxon>Magnoliopsida</taxon>
        <taxon>Liliopsida</taxon>
        <taxon>Poales</taxon>
        <taxon>Poaceae</taxon>
        <taxon>BOP clade</taxon>
        <taxon>Pooideae</taxon>
        <taxon>Triticodae</taxon>
        <taxon>Triticeae</taxon>
        <taxon>Triticinae</taxon>
        <taxon>Aegilops</taxon>
    </lineage>
</organism>
<dbReference type="Pfam" id="PF24758">
    <property type="entry name" value="LRR_At5g56370"/>
    <property type="match status" value="1"/>
</dbReference>
<evidence type="ECO:0000259" key="1">
    <source>
        <dbReference type="Pfam" id="PF24758"/>
    </source>
</evidence>
<reference evidence="2" key="4">
    <citation type="submission" date="2019-03" db="UniProtKB">
        <authorList>
            <consortium name="EnsemblPlants"/>
        </authorList>
    </citation>
    <scope>IDENTIFICATION</scope>
</reference>
<evidence type="ECO:0000313" key="3">
    <source>
        <dbReference type="Proteomes" id="UP000015105"/>
    </source>
</evidence>
<evidence type="ECO:0000313" key="2">
    <source>
        <dbReference type="EnsemblPlants" id="AET7Gv20929200.2"/>
    </source>
</evidence>
<proteinExistence type="predicted"/>
<name>A0A453SG14_AEGTS</name>
<feature type="domain" description="F-box/LRR-repeat protein 15/At3g58940/PEG3-like LRR" evidence="1">
    <location>
        <begin position="2"/>
        <end position="44"/>
    </location>
</feature>
<dbReference type="EnsemblPlants" id="AET7Gv20929200.2">
    <property type="protein sequence ID" value="AET7Gv20929200.2"/>
    <property type="gene ID" value="AET7Gv20929200"/>
</dbReference>
<protein>
    <recommendedName>
        <fullName evidence="1">F-box/LRR-repeat protein 15/At3g58940/PEG3-like LRR domain-containing protein</fullName>
    </recommendedName>
</protein>
<keyword evidence="3" id="KW-1185">Reference proteome</keyword>
<dbReference type="AlphaFoldDB" id="A0A453SG14"/>
<reference evidence="3" key="1">
    <citation type="journal article" date="2014" name="Science">
        <title>Ancient hybridizations among the ancestral genomes of bread wheat.</title>
        <authorList>
            <consortium name="International Wheat Genome Sequencing Consortium,"/>
            <person name="Marcussen T."/>
            <person name="Sandve S.R."/>
            <person name="Heier L."/>
            <person name="Spannagl M."/>
            <person name="Pfeifer M."/>
            <person name="Jakobsen K.S."/>
            <person name="Wulff B.B."/>
            <person name="Steuernagel B."/>
            <person name="Mayer K.F."/>
            <person name="Olsen O.A."/>
        </authorList>
    </citation>
    <scope>NUCLEOTIDE SEQUENCE [LARGE SCALE GENOMIC DNA]</scope>
    <source>
        <strain evidence="3">cv. AL8/78</strain>
    </source>
</reference>
<reference evidence="2" key="3">
    <citation type="journal article" date="2017" name="Nature">
        <title>Genome sequence of the progenitor of the wheat D genome Aegilops tauschii.</title>
        <authorList>
            <person name="Luo M.C."/>
            <person name="Gu Y.Q."/>
            <person name="Puiu D."/>
            <person name="Wang H."/>
            <person name="Twardziok S.O."/>
            <person name="Deal K.R."/>
            <person name="Huo N."/>
            <person name="Zhu T."/>
            <person name="Wang L."/>
            <person name="Wang Y."/>
            <person name="McGuire P.E."/>
            <person name="Liu S."/>
            <person name="Long H."/>
            <person name="Ramasamy R.K."/>
            <person name="Rodriguez J.C."/>
            <person name="Van S.L."/>
            <person name="Yuan L."/>
            <person name="Wang Z."/>
            <person name="Xia Z."/>
            <person name="Xiao L."/>
            <person name="Anderson O.D."/>
            <person name="Ouyang S."/>
            <person name="Liang Y."/>
            <person name="Zimin A.V."/>
            <person name="Pertea G."/>
            <person name="Qi P."/>
            <person name="Bennetzen J.L."/>
            <person name="Dai X."/>
            <person name="Dawson M.W."/>
            <person name="Muller H.G."/>
            <person name="Kugler K."/>
            <person name="Rivarola-Duarte L."/>
            <person name="Spannagl M."/>
            <person name="Mayer K.F.X."/>
            <person name="Lu F.H."/>
            <person name="Bevan M.W."/>
            <person name="Leroy P."/>
            <person name="Li P."/>
            <person name="You F.M."/>
            <person name="Sun Q."/>
            <person name="Liu Z."/>
            <person name="Lyons E."/>
            <person name="Wicker T."/>
            <person name="Salzberg S.L."/>
            <person name="Devos K.M."/>
            <person name="Dvorak J."/>
        </authorList>
    </citation>
    <scope>NUCLEOTIDE SEQUENCE [LARGE SCALE GENOMIC DNA]</scope>
    <source>
        <strain evidence="2">cv. AL8/78</strain>
    </source>
</reference>
<reference evidence="3" key="2">
    <citation type="journal article" date="2017" name="Nat. Plants">
        <title>The Aegilops tauschii genome reveals multiple impacts of transposons.</title>
        <authorList>
            <person name="Zhao G."/>
            <person name="Zou C."/>
            <person name="Li K."/>
            <person name="Wang K."/>
            <person name="Li T."/>
            <person name="Gao L."/>
            <person name="Zhang X."/>
            <person name="Wang H."/>
            <person name="Yang Z."/>
            <person name="Liu X."/>
            <person name="Jiang W."/>
            <person name="Mao L."/>
            <person name="Kong X."/>
            <person name="Jiao Y."/>
            <person name="Jia J."/>
        </authorList>
    </citation>
    <scope>NUCLEOTIDE SEQUENCE [LARGE SCALE GENOMIC DNA]</scope>
    <source>
        <strain evidence="3">cv. AL8/78</strain>
    </source>
</reference>
<reference evidence="2" key="5">
    <citation type="journal article" date="2021" name="G3 (Bethesda)">
        <title>Aegilops tauschii genome assembly Aet v5.0 features greater sequence contiguity and improved annotation.</title>
        <authorList>
            <person name="Wang L."/>
            <person name="Zhu T."/>
            <person name="Rodriguez J.C."/>
            <person name="Deal K.R."/>
            <person name="Dubcovsky J."/>
            <person name="McGuire P.E."/>
            <person name="Lux T."/>
            <person name="Spannagl M."/>
            <person name="Mayer K.F.X."/>
            <person name="Baldrich P."/>
            <person name="Meyers B.C."/>
            <person name="Huo N."/>
            <person name="Gu Y.Q."/>
            <person name="Zhou H."/>
            <person name="Devos K.M."/>
            <person name="Bennetzen J.L."/>
            <person name="Unver T."/>
            <person name="Budak H."/>
            <person name="Gulick P.J."/>
            <person name="Galiba G."/>
            <person name="Kalapos B."/>
            <person name="Nelson D.R."/>
            <person name="Li P."/>
            <person name="You F.M."/>
            <person name="Luo M.C."/>
            <person name="Dvorak J."/>
        </authorList>
    </citation>
    <scope>NUCLEOTIDE SEQUENCE [LARGE SCALE GENOMIC DNA]</scope>
    <source>
        <strain evidence="2">cv. AL8/78</strain>
    </source>
</reference>
<dbReference type="InterPro" id="IPR055411">
    <property type="entry name" value="LRR_FXL15/At3g58940/PEG3-like"/>
</dbReference>
<accession>A0A453SG14</accession>